<protein>
    <submittedName>
        <fullName evidence="1">Uncharacterized protein</fullName>
    </submittedName>
</protein>
<evidence type="ECO:0000313" key="1">
    <source>
        <dbReference type="EMBL" id="MDT2601024.1"/>
    </source>
</evidence>
<dbReference type="EMBL" id="JARPYI010000009">
    <property type="protein sequence ID" value="MDT2601024.1"/>
    <property type="molecule type" value="Genomic_DNA"/>
</dbReference>
<evidence type="ECO:0000313" key="2">
    <source>
        <dbReference type="Proteomes" id="UP001252875"/>
    </source>
</evidence>
<gene>
    <name evidence="1" type="ORF">P7D85_14655</name>
</gene>
<dbReference type="RefSeq" id="WP_311822488.1">
    <property type="nucleotide sequence ID" value="NZ_JARPYH010000005.1"/>
</dbReference>
<dbReference type="Proteomes" id="UP001252875">
    <property type="component" value="Unassembled WGS sequence"/>
</dbReference>
<organism evidence="1 2">
    <name type="scientific">Enterococcus hulanensis</name>
    <dbReference type="NCBI Taxonomy" id="2559929"/>
    <lineage>
        <taxon>Bacteria</taxon>
        <taxon>Bacillati</taxon>
        <taxon>Bacillota</taxon>
        <taxon>Bacilli</taxon>
        <taxon>Lactobacillales</taxon>
        <taxon>Enterococcaceae</taxon>
        <taxon>Enterococcus</taxon>
    </lineage>
</organism>
<accession>A0ABU3F1L2</accession>
<sequence>MNEEKQKQLESIADRLLEKAAEMNSLANEIYKLIGSSCTDELEESVPTLKEYTKIVVETEEENSKTIASITADDIDPSEGFRVRMTPRYD</sequence>
<proteinExistence type="predicted"/>
<name>A0ABU3F1L2_9ENTE</name>
<comment type="caution">
    <text evidence="1">The sequence shown here is derived from an EMBL/GenBank/DDBJ whole genome shotgun (WGS) entry which is preliminary data.</text>
</comment>
<keyword evidence="2" id="KW-1185">Reference proteome</keyword>
<reference evidence="1 2" key="1">
    <citation type="submission" date="2023-03" db="EMBL/GenBank/DDBJ databases">
        <authorList>
            <person name="Shen W."/>
            <person name="Cai J."/>
        </authorList>
    </citation>
    <scope>NUCLEOTIDE SEQUENCE [LARGE SCALE GENOMIC DNA]</scope>
    <source>
        <strain evidence="1 2">D6-4</strain>
    </source>
</reference>